<dbReference type="InterPro" id="IPR012340">
    <property type="entry name" value="NA-bd_OB-fold"/>
</dbReference>
<keyword evidence="14" id="KW-1185">Reference proteome</keyword>
<dbReference type="SUPFAM" id="SSF53335">
    <property type="entry name" value="S-adenosyl-L-methionine-dependent methyltransferases"/>
    <property type="match status" value="1"/>
</dbReference>
<dbReference type="PROSITE" id="PS01230">
    <property type="entry name" value="TRMA_1"/>
    <property type="match status" value="1"/>
</dbReference>
<evidence type="ECO:0000256" key="11">
    <source>
        <dbReference type="PROSITE-ProRule" id="PRU10015"/>
    </source>
</evidence>
<organism evidence="13 14">
    <name type="scientific">Microbulbifer taiwanensis</name>
    <dbReference type="NCBI Taxonomy" id="986746"/>
    <lineage>
        <taxon>Bacteria</taxon>
        <taxon>Pseudomonadati</taxon>
        <taxon>Pseudomonadota</taxon>
        <taxon>Gammaproteobacteria</taxon>
        <taxon>Cellvibrionales</taxon>
        <taxon>Microbulbiferaceae</taxon>
        <taxon>Microbulbifer</taxon>
    </lineage>
</organism>
<proteinExistence type="inferred from homology"/>
<dbReference type="Gene3D" id="3.40.50.150">
    <property type="entry name" value="Vaccinia Virus protein VP39"/>
    <property type="match status" value="1"/>
</dbReference>
<comment type="catalytic activity">
    <reaction evidence="9">
        <text>uridine(1939) in 23S rRNA + S-adenosyl-L-methionine = 5-methyluridine(1939) in 23S rRNA + S-adenosyl-L-homocysteine + H(+)</text>
        <dbReference type="Rhea" id="RHEA:42908"/>
        <dbReference type="Rhea" id="RHEA-COMP:10278"/>
        <dbReference type="Rhea" id="RHEA-COMP:10279"/>
        <dbReference type="ChEBI" id="CHEBI:15378"/>
        <dbReference type="ChEBI" id="CHEBI:57856"/>
        <dbReference type="ChEBI" id="CHEBI:59789"/>
        <dbReference type="ChEBI" id="CHEBI:65315"/>
        <dbReference type="ChEBI" id="CHEBI:74447"/>
        <dbReference type="EC" id="2.1.1.190"/>
    </reaction>
</comment>
<evidence type="ECO:0000256" key="4">
    <source>
        <dbReference type="ARBA" id="ARBA00022679"/>
    </source>
</evidence>
<feature type="domain" description="TRAM" evidence="12">
    <location>
        <begin position="15"/>
        <end position="73"/>
    </location>
</feature>
<feature type="binding site" evidence="9">
    <location>
        <position position="92"/>
    </location>
    <ligand>
        <name>[4Fe-4S] cluster</name>
        <dbReference type="ChEBI" id="CHEBI:49883"/>
    </ligand>
</feature>
<dbReference type="PROSITE" id="PS01231">
    <property type="entry name" value="TRMA_2"/>
    <property type="match status" value="1"/>
</dbReference>
<dbReference type="GO" id="GO:0008168">
    <property type="term" value="F:methyltransferase activity"/>
    <property type="evidence" value="ECO:0007669"/>
    <property type="project" value="UniProtKB-KW"/>
</dbReference>
<evidence type="ECO:0000256" key="8">
    <source>
        <dbReference type="ARBA" id="ARBA00023014"/>
    </source>
</evidence>
<feature type="binding site" evidence="9 10">
    <location>
        <position position="316"/>
    </location>
    <ligand>
        <name>S-adenosyl-L-methionine</name>
        <dbReference type="ChEBI" id="CHEBI:59789"/>
    </ligand>
</feature>
<feature type="binding site" evidence="9">
    <location>
        <position position="321"/>
    </location>
    <ligand>
        <name>S-adenosyl-L-methionine</name>
        <dbReference type="ChEBI" id="CHEBI:59789"/>
    </ligand>
</feature>
<dbReference type="HAMAP" id="MF_01010">
    <property type="entry name" value="23SrRNA_methyltr_RlmD"/>
    <property type="match status" value="1"/>
</dbReference>
<dbReference type="InterPro" id="IPR029063">
    <property type="entry name" value="SAM-dependent_MTases_sf"/>
</dbReference>
<feature type="binding site" evidence="9">
    <location>
        <position position="177"/>
    </location>
    <ligand>
        <name>[4Fe-4S] cluster</name>
        <dbReference type="ChEBI" id="CHEBI:49883"/>
    </ligand>
</feature>
<evidence type="ECO:0000256" key="7">
    <source>
        <dbReference type="ARBA" id="ARBA00023004"/>
    </source>
</evidence>
<dbReference type="SUPFAM" id="SSF50249">
    <property type="entry name" value="Nucleic acid-binding proteins"/>
    <property type="match status" value="1"/>
</dbReference>
<dbReference type="PROSITE" id="PS50926">
    <property type="entry name" value="TRAM"/>
    <property type="match status" value="1"/>
</dbReference>
<comment type="function">
    <text evidence="9">Catalyzes the formation of 5-methyl-uridine at position 1939 (m5U1939) in 23S rRNA.</text>
</comment>
<gene>
    <name evidence="9 13" type="primary">rlmD</name>
    <name evidence="13" type="ORF">ACFQBM_07705</name>
</gene>
<dbReference type="PANTHER" id="PTHR11061">
    <property type="entry name" value="RNA M5U METHYLTRANSFERASE"/>
    <property type="match status" value="1"/>
</dbReference>
<dbReference type="EC" id="2.1.1.190" evidence="9"/>
<evidence type="ECO:0000256" key="10">
    <source>
        <dbReference type="PROSITE-ProRule" id="PRU01024"/>
    </source>
</evidence>
<dbReference type="PROSITE" id="PS51687">
    <property type="entry name" value="SAM_MT_RNA_M5U"/>
    <property type="match status" value="1"/>
</dbReference>
<keyword evidence="8 9" id="KW-0411">Iron-sulfur</keyword>
<protein>
    <recommendedName>
        <fullName evidence="9">23S rRNA (uracil(1939)-C(5))-methyltransferase RlmD</fullName>
        <ecNumber evidence="9">2.1.1.190</ecNumber>
    </recommendedName>
    <alternativeName>
        <fullName evidence="9">23S rRNA(m5U1939)-methyltransferase</fullName>
    </alternativeName>
</protein>
<reference evidence="14" key="1">
    <citation type="journal article" date="2019" name="Int. J. Syst. Evol. Microbiol.">
        <title>The Global Catalogue of Microorganisms (GCM) 10K type strain sequencing project: providing services to taxonomists for standard genome sequencing and annotation.</title>
        <authorList>
            <consortium name="The Broad Institute Genomics Platform"/>
            <consortium name="The Broad Institute Genome Sequencing Center for Infectious Disease"/>
            <person name="Wu L."/>
            <person name="Ma J."/>
        </authorList>
    </citation>
    <scope>NUCLEOTIDE SEQUENCE [LARGE SCALE GENOMIC DNA]</scope>
    <source>
        <strain evidence="14">CGMCC 1.13718</strain>
    </source>
</reference>
<dbReference type="Gene3D" id="2.40.50.1070">
    <property type="match status" value="1"/>
</dbReference>
<feature type="binding site" evidence="9 10">
    <location>
        <position position="337"/>
    </location>
    <ligand>
        <name>S-adenosyl-L-methionine</name>
        <dbReference type="ChEBI" id="CHEBI:59789"/>
    </ligand>
</feature>
<dbReference type="NCBIfam" id="TIGR00479">
    <property type="entry name" value="rumA"/>
    <property type="match status" value="1"/>
</dbReference>
<dbReference type="InterPro" id="IPR030391">
    <property type="entry name" value="MeTrfase_TrmA_CS"/>
</dbReference>
<dbReference type="InterPro" id="IPR030390">
    <property type="entry name" value="MeTrfase_TrmA_AS"/>
</dbReference>
<dbReference type="RefSeq" id="WP_193189356.1">
    <property type="nucleotide sequence ID" value="NZ_JACZFR010000006.1"/>
</dbReference>
<feature type="binding site" evidence="9">
    <location>
        <position position="95"/>
    </location>
    <ligand>
        <name>[4Fe-4S] cluster</name>
        <dbReference type="ChEBI" id="CHEBI:49883"/>
    </ligand>
</feature>
<dbReference type="Gene3D" id="2.40.50.140">
    <property type="entry name" value="Nucleic acid-binding proteins"/>
    <property type="match status" value="1"/>
</dbReference>
<evidence type="ECO:0000259" key="12">
    <source>
        <dbReference type="PROSITE" id="PS50926"/>
    </source>
</evidence>
<evidence type="ECO:0000256" key="5">
    <source>
        <dbReference type="ARBA" id="ARBA00022691"/>
    </source>
</evidence>
<sequence length="456" mass="50523">MASKPRFFSPKKQPKKPLPARAEAVVERFSHDMRGLARVAGKTVFIDNALPGETVKFQYSARRSRFDEGAVVEILQPSPQRCQPRCPHVDLCGGCSVQHLQPAAQIVEKQKILLDQLARFGGIEVPEILPPLVAEPFGYRRKGRIGIRLVKTPAGKKELVFGFREKRSNDLTDIDECHVLHPAVAAQIPRLKQLVRDSDGRAHFSQLEVAVGEDAAAVVLRHLKPLSDADLSRWLAFAQETGIHLYLQPGDAASAHRIWPEGGDEFLSYQLPEFDLTLRFHPLDFVQVNFDINRQMVSQAIALLDPQPGGRVLDLFCGLGNFTLPLARRTGEVVGVEGEGALTQRGMDNALLNSLENVSFCAADLTRDIDTHPWAAGGFDRILLDPPRSGALEVVRQLARFRAEKIVYVSCNPATLARDAGELQGLGYRLSKAGVMDMFPHTDHVESMALFERVKK</sequence>
<keyword evidence="6 9" id="KW-0479">Metal-binding</keyword>
<dbReference type="Pfam" id="PF05958">
    <property type="entry name" value="tRNA_U5-meth_tr"/>
    <property type="match status" value="1"/>
</dbReference>
<dbReference type="NCBIfam" id="NF009639">
    <property type="entry name" value="PRK13168.1"/>
    <property type="match status" value="1"/>
</dbReference>
<dbReference type="Pfam" id="PF01938">
    <property type="entry name" value="TRAM"/>
    <property type="match status" value="1"/>
</dbReference>
<dbReference type="Proteomes" id="UP001596425">
    <property type="component" value="Unassembled WGS sequence"/>
</dbReference>
<comment type="caution">
    <text evidence="13">The sequence shown here is derived from an EMBL/GenBank/DDBJ whole genome shotgun (WGS) entry which is preliminary data.</text>
</comment>
<comment type="similarity">
    <text evidence="9">Belongs to the class I-like SAM-binding methyltransferase superfamily. RNA M5U methyltransferase family. RlmD subfamily.</text>
</comment>
<feature type="active site" evidence="11">
    <location>
        <position position="411"/>
    </location>
</feature>
<evidence type="ECO:0000313" key="14">
    <source>
        <dbReference type="Proteomes" id="UP001596425"/>
    </source>
</evidence>
<keyword evidence="1 9" id="KW-0004">4Fe-4S</keyword>
<feature type="binding site" evidence="9">
    <location>
        <position position="86"/>
    </location>
    <ligand>
        <name>[4Fe-4S] cluster</name>
        <dbReference type="ChEBI" id="CHEBI:49883"/>
    </ligand>
</feature>
<feature type="active site" description="Nucleophile" evidence="9 10">
    <location>
        <position position="411"/>
    </location>
</feature>
<keyword evidence="3 9" id="KW-0489">Methyltransferase</keyword>
<evidence type="ECO:0000256" key="6">
    <source>
        <dbReference type="ARBA" id="ARBA00022723"/>
    </source>
</evidence>
<dbReference type="InterPro" id="IPR002792">
    <property type="entry name" value="TRAM_dom"/>
</dbReference>
<keyword evidence="4 9" id="KW-0808">Transferase</keyword>
<keyword evidence="5 9" id="KW-0949">S-adenosyl-L-methionine</keyword>
<dbReference type="EMBL" id="JBHSVR010000001">
    <property type="protein sequence ID" value="MFC6633158.1"/>
    <property type="molecule type" value="Genomic_DNA"/>
</dbReference>
<dbReference type="InterPro" id="IPR001566">
    <property type="entry name" value="23S_rRNA_MeTrfase_RlmD"/>
</dbReference>
<evidence type="ECO:0000256" key="1">
    <source>
        <dbReference type="ARBA" id="ARBA00022485"/>
    </source>
</evidence>
<evidence type="ECO:0000313" key="13">
    <source>
        <dbReference type="EMBL" id="MFC6633158.1"/>
    </source>
</evidence>
<dbReference type="PANTHER" id="PTHR11061:SF49">
    <property type="entry name" value="23S RRNA (URACIL(1939)-C(5))-METHYLTRANSFERASE RLMD"/>
    <property type="match status" value="1"/>
</dbReference>
<evidence type="ECO:0000256" key="3">
    <source>
        <dbReference type="ARBA" id="ARBA00022603"/>
    </source>
</evidence>
<feature type="binding site" evidence="9">
    <location>
        <position position="364"/>
    </location>
    <ligand>
        <name>S-adenosyl-L-methionine</name>
        <dbReference type="ChEBI" id="CHEBI:59789"/>
    </ligand>
</feature>
<keyword evidence="2 9" id="KW-0698">rRNA processing</keyword>
<evidence type="ECO:0000256" key="2">
    <source>
        <dbReference type="ARBA" id="ARBA00022552"/>
    </source>
</evidence>
<keyword evidence="7 9" id="KW-0408">Iron</keyword>
<name>A0ABW1YL69_9GAMM</name>
<evidence type="ECO:0000256" key="9">
    <source>
        <dbReference type="HAMAP-Rule" id="MF_01010"/>
    </source>
</evidence>
<feature type="binding site" evidence="9 10">
    <location>
        <position position="385"/>
    </location>
    <ligand>
        <name>S-adenosyl-L-methionine</name>
        <dbReference type="ChEBI" id="CHEBI:59789"/>
    </ligand>
</feature>
<feature type="binding site" evidence="9 10">
    <location>
        <position position="287"/>
    </location>
    <ligand>
        <name>S-adenosyl-L-methionine</name>
        <dbReference type="ChEBI" id="CHEBI:59789"/>
    </ligand>
</feature>
<dbReference type="InterPro" id="IPR010280">
    <property type="entry name" value="U5_MeTrfase_fam"/>
</dbReference>
<dbReference type="CDD" id="cd02440">
    <property type="entry name" value="AdoMet_MTases"/>
    <property type="match status" value="1"/>
</dbReference>
<dbReference type="GO" id="GO:0032259">
    <property type="term" value="P:methylation"/>
    <property type="evidence" value="ECO:0007669"/>
    <property type="project" value="UniProtKB-KW"/>
</dbReference>
<accession>A0ABW1YL69</accession>